<dbReference type="GO" id="GO:0005829">
    <property type="term" value="C:cytosol"/>
    <property type="evidence" value="ECO:0007669"/>
    <property type="project" value="TreeGrafter"/>
</dbReference>
<protein>
    <recommendedName>
        <fullName evidence="3">23S rRNA accumulation protein YceD</fullName>
    </recommendedName>
</protein>
<dbReference type="EMBL" id="CAADFJ010000495">
    <property type="protein sequence ID" value="VFK08199.1"/>
    <property type="molecule type" value="Genomic_DNA"/>
</dbReference>
<reference evidence="1" key="1">
    <citation type="submission" date="2019-02" db="EMBL/GenBank/DDBJ databases">
        <authorList>
            <person name="Gruber-Vodicka R. H."/>
            <person name="Seah K. B. B."/>
        </authorList>
    </citation>
    <scope>NUCLEOTIDE SEQUENCE</scope>
    <source>
        <strain evidence="2">BECK_SA2B12</strain>
        <strain evidence="1">BECK_SA2B20</strain>
    </source>
</reference>
<organism evidence="1">
    <name type="scientific">Candidatus Kentrum eta</name>
    <dbReference type="NCBI Taxonomy" id="2126337"/>
    <lineage>
        <taxon>Bacteria</taxon>
        <taxon>Pseudomonadati</taxon>
        <taxon>Pseudomonadota</taxon>
        <taxon>Gammaproteobacteria</taxon>
        <taxon>Candidatus Kentrum</taxon>
    </lineage>
</organism>
<dbReference type="EMBL" id="CAADFI010000567">
    <property type="protein sequence ID" value="VFK05316.1"/>
    <property type="molecule type" value="Genomic_DNA"/>
</dbReference>
<sequence length="132" mass="14629">MLQDLPELIYPRQLVRAKRSLCGRVTLARMPRLQPLLAGILAEGDTHDARVDLRFALDDSGRPSIWGTVQADLNLICQRCLKAVPFRAEGEVHLGIISMNDQMDYPGQPNESIFILTNLANGGVFGVQQSPF</sequence>
<proteinExistence type="predicted"/>
<evidence type="ECO:0000313" key="2">
    <source>
        <dbReference type="EMBL" id="VFK08199.1"/>
    </source>
</evidence>
<name>A0A450VKG6_9GAMM</name>
<dbReference type="InterPro" id="IPR039255">
    <property type="entry name" value="YceD_bac"/>
</dbReference>
<gene>
    <name evidence="1" type="ORF">BECKH772B_GA0070898_105671</name>
    <name evidence="2" type="ORF">BECKH772C_GA0070978_104951</name>
</gene>
<dbReference type="PANTHER" id="PTHR38099:SF1">
    <property type="entry name" value="LARGE RIBOSOMAL RNA SUBUNIT ACCUMULATION PROTEIN YCED"/>
    <property type="match status" value="1"/>
</dbReference>
<evidence type="ECO:0008006" key="3">
    <source>
        <dbReference type="Google" id="ProtNLM"/>
    </source>
</evidence>
<dbReference type="PANTHER" id="PTHR38099">
    <property type="entry name" value="LARGE RIBOSOMAL RNA SUBUNIT ACCUMULATION PROTEIN YCED"/>
    <property type="match status" value="1"/>
</dbReference>
<accession>A0A450VKG6</accession>
<evidence type="ECO:0000313" key="1">
    <source>
        <dbReference type="EMBL" id="VFK05316.1"/>
    </source>
</evidence>
<dbReference type="AlphaFoldDB" id="A0A450VKG6"/>